<dbReference type="EMBL" id="JARBHB010000003">
    <property type="protein sequence ID" value="KAJ8888054.1"/>
    <property type="molecule type" value="Genomic_DNA"/>
</dbReference>
<proteinExistence type="predicted"/>
<dbReference type="SUPFAM" id="SSF57716">
    <property type="entry name" value="Glucocorticoid receptor-like (DNA-binding domain)"/>
    <property type="match status" value="1"/>
</dbReference>
<organism evidence="1 2">
    <name type="scientific">Dryococelus australis</name>
    <dbReference type="NCBI Taxonomy" id="614101"/>
    <lineage>
        <taxon>Eukaryota</taxon>
        <taxon>Metazoa</taxon>
        <taxon>Ecdysozoa</taxon>
        <taxon>Arthropoda</taxon>
        <taxon>Hexapoda</taxon>
        <taxon>Insecta</taxon>
        <taxon>Pterygota</taxon>
        <taxon>Neoptera</taxon>
        <taxon>Polyneoptera</taxon>
        <taxon>Phasmatodea</taxon>
        <taxon>Verophasmatodea</taxon>
        <taxon>Anareolatae</taxon>
        <taxon>Phasmatidae</taxon>
        <taxon>Eurycanthinae</taxon>
        <taxon>Dryococelus</taxon>
    </lineage>
</organism>
<evidence type="ECO:0000313" key="2">
    <source>
        <dbReference type="Proteomes" id="UP001159363"/>
    </source>
</evidence>
<evidence type="ECO:0000313" key="1">
    <source>
        <dbReference type="EMBL" id="KAJ8888054.1"/>
    </source>
</evidence>
<gene>
    <name evidence="1" type="ORF">PR048_007540</name>
</gene>
<reference evidence="1 2" key="1">
    <citation type="submission" date="2023-02" db="EMBL/GenBank/DDBJ databases">
        <title>LHISI_Scaffold_Assembly.</title>
        <authorList>
            <person name="Stuart O.P."/>
            <person name="Cleave R."/>
            <person name="Magrath M.J.L."/>
            <person name="Mikheyev A.S."/>
        </authorList>
    </citation>
    <scope>NUCLEOTIDE SEQUENCE [LARGE SCALE GENOMIC DNA]</scope>
    <source>
        <strain evidence="1">Daus_M_001</strain>
        <tissue evidence="1">Leg muscle</tissue>
    </source>
</reference>
<sequence>MDEALGSVVRDGSAVISGVAADNCWVYLHQLIYFNVKKTCFIRVEYKMPGCAVQNCIDCSRKIGSAVTYHRFPNDLVTRKNWIFVYKRKDVLKAETSRVSFISLKTITREIFKVNSRGYKENEPWEQTREFPERSERLKNRTVKRKLVSDT</sequence>
<name>A0ABQ9HVF1_9NEOP</name>
<dbReference type="Proteomes" id="UP001159363">
    <property type="component" value="Chromosome 3"/>
</dbReference>
<accession>A0ABQ9HVF1</accession>
<comment type="caution">
    <text evidence="1">The sequence shown here is derived from an EMBL/GenBank/DDBJ whole genome shotgun (WGS) entry which is preliminary data.</text>
</comment>
<protein>
    <submittedName>
        <fullName evidence="1">Uncharacterized protein</fullName>
    </submittedName>
</protein>
<keyword evidence="2" id="KW-1185">Reference proteome</keyword>